<dbReference type="PANTHER" id="PTHR37263:SF2">
    <property type="entry name" value="EXPRESSED PROTEIN"/>
    <property type="match status" value="1"/>
</dbReference>
<proteinExistence type="predicted"/>
<reference evidence="1 2" key="1">
    <citation type="submission" date="2023-10" db="EMBL/GenBank/DDBJ databases">
        <title>Chromosome-scale genome assembly provides insights into flower coloration mechanisms of Canna indica.</title>
        <authorList>
            <person name="Li C."/>
        </authorList>
    </citation>
    <scope>NUCLEOTIDE SEQUENCE [LARGE SCALE GENOMIC DNA]</scope>
    <source>
        <tissue evidence="1">Flower</tissue>
    </source>
</reference>
<dbReference type="EMBL" id="CP136893">
    <property type="protein sequence ID" value="WOL04256.1"/>
    <property type="molecule type" value="Genomic_DNA"/>
</dbReference>
<accession>A0AAQ3KEE7</accession>
<evidence type="ECO:0000313" key="2">
    <source>
        <dbReference type="Proteomes" id="UP001327560"/>
    </source>
</evidence>
<dbReference type="AlphaFoldDB" id="A0AAQ3KEE7"/>
<dbReference type="Proteomes" id="UP001327560">
    <property type="component" value="Chromosome 4"/>
</dbReference>
<organism evidence="1 2">
    <name type="scientific">Canna indica</name>
    <name type="common">Indian-shot</name>
    <dbReference type="NCBI Taxonomy" id="4628"/>
    <lineage>
        <taxon>Eukaryota</taxon>
        <taxon>Viridiplantae</taxon>
        <taxon>Streptophyta</taxon>
        <taxon>Embryophyta</taxon>
        <taxon>Tracheophyta</taxon>
        <taxon>Spermatophyta</taxon>
        <taxon>Magnoliopsida</taxon>
        <taxon>Liliopsida</taxon>
        <taxon>Zingiberales</taxon>
        <taxon>Cannaceae</taxon>
        <taxon>Canna</taxon>
    </lineage>
</organism>
<name>A0AAQ3KEE7_9LILI</name>
<protein>
    <submittedName>
        <fullName evidence="1">Uncharacterized protein</fullName>
    </submittedName>
</protein>
<dbReference type="PANTHER" id="PTHR37263">
    <property type="entry name" value="EXPRESSED PROTEIN"/>
    <property type="match status" value="1"/>
</dbReference>
<keyword evidence="2" id="KW-1185">Reference proteome</keyword>
<evidence type="ECO:0000313" key="1">
    <source>
        <dbReference type="EMBL" id="WOL04256.1"/>
    </source>
</evidence>
<sequence length="105" mass="11965">MHLWPSLQIRDSFKHSYLDNMERNLRRMKQQQGCPSSSDPLLANRDNVGSSFPEDLHEQEEPLCLYSKVCRTLAFCSDLVLVLSCCCCCFCCGACDDEKDSLTAY</sequence>
<gene>
    <name evidence="1" type="ORF">Cni_G12977</name>
</gene>